<comment type="caution">
    <text evidence="8">The sequence shown here is derived from an EMBL/GenBank/DDBJ whole genome shotgun (WGS) entry which is preliminary data.</text>
</comment>
<proteinExistence type="inferred from homology"/>
<dbReference type="HOGENOM" id="CLU_164851_7_3_9"/>
<dbReference type="InterPro" id="IPR012933">
    <property type="entry name" value="HicA_mRNA_interferase"/>
</dbReference>
<dbReference type="Gene3D" id="3.30.920.30">
    <property type="entry name" value="Hypothetical protein"/>
    <property type="match status" value="1"/>
</dbReference>
<evidence type="ECO:0000256" key="6">
    <source>
        <dbReference type="ARBA" id="ARBA00022884"/>
    </source>
</evidence>
<dbReference type="Proteomes" id="UP000004633">
    <property type="component" value="Unassembled WGS sequence"/>
</dbReference>
<keyword evidence="3" id="KW-0540">Nuclease</keyword>
<gene>
    <name evidence="8" type="ORF">HMPREF9555_00625</name>
</gene>
<dbReference type="GO" id="GO:0004519">
    <property type="term" value="F:endonuclease activity"/>
    <property type="evidence" value="ECO:0007669"/>
    <property type="project" value="UniProtKB-KW"/>
</dbReference>
<evidence type="ECO:0000313" key="8">
    <source>
        <dbReference type="EMBL" id="EFW30164.1"/>
    </source>
</evidence>
<dbReference type="GO" id="GO:0016787">
    <property type="term" value="F:hydrolase activity"/>
    <property type="evidence" value="ECO:0007669"/>
    <property type="project" value="UniProtKB-KW"/>
</dbReference>
<dbReference type="InterPro" id="IPR038570">
    <property type="entry name" value="HicA_sf"/>
</dbReference>
<evidence type="ECO:0000256" key="7">
    <source>
        <dbReference type="ARBA" id="ARBA00023016"/>
    </source>
</evidence>
<keyword evidence="9" id="KW-1185">Reference proteome</keyword>
<dbReference type="EMBL" id="AECV01000007">
    <property type="protein sequence ID" value="EFW30164.1"/>
    <property type="molecule type" value="Genomic_DNA"/>
</dbReference>
<evidence type="ECO:0000256" key="4">
    <source>
        <dbReference type="ARBA" id="ARBA00022759"/>
    </source>
</evidence>
<organism evidence="8 9">
    <name type="scientific">Selenomonas artemidis F0399</name>
    <dbReference type="NCBI Taxonomy" id="749551"/>
    <lineage>
        <taxon>Bacteria</taxon>
        <taxon>Bacillati</taxon>
        <taxon>Bacillota</taxon>
        <taxon>Negativicutes</taxon>
        <taxon>Selenomonadales</taxon>
        <taxon>Selenomonadaceae</taxon>
        <taxon>Selenomonas</taxon>
    </lineage>
</organism>
<keyword evidence="5" id="KW-0378">Hydrolase</keyword>
<accession>E7N0X4</accession>
<sequence>MKHSELVKLLKKNGCYKDRNGTNHDMWYSPITHRSFAVPRHGSQEVKTGLANAILKQAGLK</sequence>
<keyword evidence="2" id="KW-1277">Toxin-antitoxin system</keyword>
<dbReference type="SUPFAM" id="SSF54786">
    <property type="entry name" value="YcfA/nrd intein domain"/>
    <property type="match status" value="1"/>
</dbReference>
<comment type="similarity">
    <text evidence="1">Belongs to the HicA mRNA interferase family.</text>
</comment>
<reference evidence="8 9" key="1">
    <citation type="submission" date="2010-08" db="EMBL/GenBank/DDBJ databases">
        <authorList>
            <person name="Weinstock G."/>
            <person name="Sodergren E."/>
            <person name="Clifton S."/>
            <person name="Fulton L."/>
            <person name="Fulton B."/>
            <person name="Courtney L."/>
            <person name="Fronick C."/>
            <person name="Harrison M."/>
            <person name="Strong C."/>
            <person name="Farmer C."/>
            <person name="Delahaunty K."/>
            <person name="Markovic C."/>
            <person name="Hall O."/>
            <person name="Minx P."/>
            <person name="Tomlinson C."/>
            <person name="Mitreva M."/>
            <person name="Hou S."/>
            <person name="Chen J."/>
            <person name="Wollam A."/>
            <person name="Pepin K.H."/>
            <person name="Johnson M."/>
            <person name="Bhonagiri V."/>
            <person name="Zhang X."/>
            <person name="Suruliraj S."/>
            <person name="Warren W."/>
            <person name="Chinwalla A."/>
            <person name="Mardis E.R."/>
            <person name="Wilson R.K."/>
        </authorList>
    </citation>
    <scope>NUCLEOTIDE SEQUENCE [LARGE SCALE GENOMIC DNA]</scope>
    <source>
        <strain evidence="8 9">F0399</strain>
    </source>
</reference>
<keyword evidence="7" id="KW-0346">Stress response</keyword>
<keyword evidence="4" id="KW-0255">Endonuclease</keyword>
<evidence type="ECO:0000313" key="9">
    <source>
        <dbReference type="Proteomes" id="UP000004633"/>
    </source>
</evidence>
<protein>
    <submittedName>
        <fullName evidence="8">Toxin-antitoxin system, toxin component, HicA family</fullName>
    </submittedName>
</protein>
<keyword evidence="6" id="KW-0694">RNA-binding</keyword>
<evidence type="ECO:0000256" key="3">
    <source>
        <dbReference type="ARBA" id="ARBA00022722"/>
    </source>
</evidence>
<evidence type="ECO:0000256" key="5">
    <source>
        <dbReference type="ARBA" id="ARBA00022801"/>
    </source>
</evidence>
<dbReference type="GO" id="GO:0003729">
    <property type="term" value="F:mRNA binding"/>
    <property type="evidence" value="ECO:0007669"/>
    <property type="project" value="InterPro"/>
</dbReference>
<evidence type="ECO:0000256" key="1">
    <source>
        <dbReference type="ARBA" id="ARBA00006620"/>
    </source>
</evidence>
<evidence type="ECO:0000256" key="2">
    <source>
        <dbReference type="ARBA" id="ARBA00022649"/>
    </source>
</evidence>
<dbReference type="AlphaFoldDB" id="E7N0X4"/>
<dbReference type="STRING" id="749551.HMPREF9555_00625"/>
<name>E7N0X4_9FIRM</name>
<dbReference type="Pfam" id="PF07927">
    <property type="entry name" value="HicA_toxin"/>
    <property type="match status" value="1"/>
</dbReference>
<dbReference type="RefSeq" id="WP_009349303.1">
    <property type="nucleotide sequence ID" value="NZ_GL638131.1"/>
</dbReference>